<protein>
    <recommendedName>
        <fullName evidence="5">DUF4233 domain-containing protein</fullName>
    </recommendedName>
</protein>
<feature type="transmembrane region" description="Helical" evidence="2">
    <location>
        <begin position="96"/>
        <end position="124"/>
    </location>
</feature>
<reference evidence="3" key="1">
    <citation type="submission" date="2019-06" db="EMBL/GenBank/DDBJ databases">
        <title>Whole genome shotgun sequence of Cellulomonas cellasea NBRC 3753.</title>
        <authorList>
            <person name="Hosoyama A."/>
            <person name="Uohara A."/>
            <person name="Ohji S."/>
            <person name="Ichikawa N."/>
        </authorList>
    </citation>
    <scope>NUCLEOTIDE SEQUENCE [LARGE SCALE GENOMIC DNA]</scope>
    <source>
        <strain evidence="3">NBRC 3753</strain>
    </source>
</reference>
<evidence type="ECO:0008006" key="5">
    <source>
        <dbReference type="Google" id="ProtNLM"/>
    </source>
</evidence>
<keyword evidence="2" id="KW-1133">Transmembrane helix</keyword>
<gene>
    <name evidence="3" type="ORF">CCE01nite_23330</name>
</gene>
<evidence type="ECO:0000256" key="2">
    <source>
        <dbReference type="SAM" id="Phobius"/>
    </source>
</evidence>
<proteinExistence type="predicted"/>
<organism evidence="3 4">
    <name type="scientific">Cellulomonas cellasea</name>
    <dbReference type="NCBI Taxonomy" id="43670"/>
    <lineage>
        <taxon>Bacteria</taxon>
        <taxon>Bacillati</taxon>
        <taxon>Actinomycetota</taxon>
        <taxon>Actinomycetes</taxon>
        <taxon>Micrococcales</taxon>
        <taxon>Cellulomonadaceae</taxon>
        <taxon>Cellulomonas</taxon>
    </lineage>
</organism>
<dbReference type="EMBL" id="BJLR01000019">
    <property type="protein sequence ID" value="GEA88384.1"/>
    <property type="molecule type" value="Genomic_DNA"/>
</dbReference>
<feature type="region of interest" description="Disordered" evidence="1">
    <location>
        <begin position="1"/>
        <end position="24"/>
    </location>
</feature>
<accession>A0A4Y3KY48</accession>
<dbReference type="Proteomes" id="UP000317046">
    <property type="component" value="Unassembled WGS sequence"/>
</dbReference>
<keyword evidence="2" id="KW-0812">Transmembrane</keyword>
<evidence type="ECO:0000256" key="1">
    <source>
        <dbReference type="SAM" id="MobiDB-lite"/>
    </source>
</evidence>
<sequence>MTSPEPTLPEPTSAQPAAPGSIRRKRPARQQFASTILLLEAFLVLFATLVAYGLANAGSGPLPPSAVWVAGGVLMLVLVVLSRLPGRPGGYVAGSVVQVVVLAMGFVVPMMFVVGGVFVVLWVVSLRLGGRIDRERAEWDAAHPGQVSG</sequence>
<keyword evidence="2" id="KW-0472">Membrane</keyword>
<dbReference type="AlphaFoldDB" id="A0A4Y3KY48"/>
<dbReference type="RefSeq" id="WP_141372384.1">
    <property type="nucleotide sequence ID" value="NZ_BJLR01000019.1"/>
</dbReference>
<evidence type="ECO:0000313" key="4">
    <source>
        <dbReference type="Proteomes" id="UP000317046"/>
    </source>
</evidence>
<dbReference type="InterPro" id="IPR025327">
    <property type="entry name" value="DUF4233"/>
</dbReference>
<comment type="caution">
    <text evidence="3">The sequence shown here is derived from an EMBL/GenBank/DDBJ whole genome shotgun (WGS) entry which is preliminary data.</text>
</comment>
<feature type="transmembrane region" description="Helical" evidence="2">
    <location>
        <begin position="66"/>
        <end position="84"/>
    </location>
</feature>
<dbReference type="Pfam" id="PF14017">
    <property type="entry name" value="DUF4233"/>
    <property type="match status" value="1"/>
</dbReference>
<evidence type="ECO:0000313" key="3">
    <source>
        <dbReference type="EMBL" id="GEA88384.1"/>
    </source>
</evidence>
<name>A0A4Y3KY48_9CELL</name>
<keyword evidence="4" id="KW-1185">Reference proteome</keyword>
<feature type="transmembrane region" description="Helical" evidence="2">
    <location>
        <begin position="32"/>
        <end position="54"/>
    </location>
</feature>
<feature type="compositionally biased region" description="Low complexity" evidence="1">
    <location>
        <begin position="1"/>
        <end position="13"/>
    </location>
</feature>